<dbReference type="InterPro" id="IPR011006">
    <property type="entry name" value="CheY-like_superfamily"/>
</dbReference>
<dbReference type="OrthoDB" id="9793321at2"/>
<evidence type="ECO:0000256" key="8">
    <source>
        <dbReference type="PROSITE-ProRule" id="PRU00169"/>
    </source>
</evidence>
<protein>
    <recommendedName>
        <fullName evidence="2">histidine kinase</fullName>
        <ecNumber evidence="2">2.7.13.3</ecNumber>
    </recommendedName>
</protein>
<dbReference type="AlphaFoldDB" id="A0A0B5BF60"/>
<dbReference type="SMART" id="SM00448">
    <property type="entry name" value="REC"/>
    <property type="match status" value="1"/>
</dbReference>
<dbReference type="Pfam" id="PF00512">
    <property type="entry name" value="HisKA"/>
    <property type="match status" value="1"/>
</dbReference>
<evidence type="ECO:0000256" key="2">
    <source>
        <dbReference type="ARBA" id="ARBA00012438"/>
    </source>
</evidence>
<evidence type="ECO:0000256" key="5">
    <source>
        <dbReference type="ARBA" id="ARBA00023015"/>
    </source>
</evidence>
<evidence type="ECO:0000256" key="1">
    <source>
        <dbReference type="ARBA" id="ARBA00000085"/>
    </source>
</evidence>
<dbReference type="InterPro" id="IPR039420">
    <property type="entry name" value="WalR-like"/>
</dbReference>
<dbReference type="GO" id="GO:0000976">
    <property type="term" value="F:transcription cis-regulatory region binding"/>
    <property type="evidence" value="ECO:0007669"/>
    <property type="project" value="TreeGrafter"/>
</dbReference>
<dbReference type="Pfam" id="PF00072">
    <property type="entry name" value="Response_reg"/>
    <property type="match status" value="1"/>
</dbReference>
<dbReference type="KEGG" id="gpi:GPICK_04405"/>
<evidence type="ECO:0000256" key="3">
    <source>
        <dbReference type="ARBA" id="ARBA00022553"/>
    </source>
</evidence>
<feature type="modified residue" description="4-aspartylphosphate" evidence="8">
    <location>
        <position position="51"/>
    </location>
</feature>
<keyword evidence="10" id="KW-0808">Transferase</keyword>
<dbReference type="PROSITE" id="PS50110">
    <property type="entry name" value="RESPONSE_REGULATORY"/>
    <property type="match status" value="1"/>
</dbReference>
<evidence type="ECO:0000313" key="11">
    <source>
        <dbReference type="Proteomes" id="UP000057609"/>
    </source>
</evidence>
<keyword evidence="7" id="KW-0804">Transcription</keyword>
<dbReference type="GO" id="GO:0032993">
    <property type="term" value="C:protein-DNA complex"/>
    <property type="evidence" value="ECO:0007669"/>
    <property type="project" value="TreeGrafter"/>
</dbReference>
<dbReference type="EC" id="2.7.13.3" evidence="2"/>
<keyword evidence="11" id="KW-1185">Reference proteome</keyword>
<dbReference type="GO" id="GO:0005829">
    <property type="term" value="C:cytosol"/>
    <property type="evidence" value="ECO:0007669"/>
    <property type="project" value="TreeGrafter"/>
</dbReference>
<dbReference type="STRING" id="345632.GPICK_04405"/>
<dbReference type="GO" id="GO:0006355">
    <property type="term" value="P:regulation of DNA-templated transcription"/>
    <property type="evidence" value="ECO:0007669"/>
    <property type="project" value="TreeGrafter"/>
</dbReference>
<dbReference type="Gene3D" id="1.10.287.130">
    <property type="match status" value="1"/>
</dbReference>
<dbReference type="EMBL" id="CP009788">
    <property type="protein sequence ID" value="AJE02711.1"/>
    <property type="molecule type" value="Genomic_DNA"/>
</dbReference>
<accession>A0A0B5BF60</accession>
<evidence type="ECO:0000256" key="4">
    <source>
        <dbReference type="ARBA" id="ARBA00023012"/>
    </source>
</evidence>
<evidence type="ECO:0000313" key="10">
    <source>
        <dbReference type="EMBL" id="AJE02711.1"/>
    </source>
</evidence>
<evidence type="ECO:0000256" key="7">
    <source>
        <dbReference type="ARBA" id="ARBA00023163"/>
    </source>
</evidence>
<dbReference type="GO" id="GO:0000155">
    <property type="term" value="F:phosphorelay sensor kinase activity"/>
    <property type="evidence" value="ECO:0007669"/>
    <property type="project" value="InterPro"/>
</dbReference>
<dbReference type="InterPro" id="IPR036097">
    <property type="entry name" value="HisK_dim/P_sf"/>
</dbReference>
<comment type="catalytic activity">
    <reaction evidence="1">
        <text>ATP + protein L-histidine = ADP + protein N-phospho-L-histidine.</text>
        <dbReference type="EC" id="2.7.13.3"/>
    </reaction>
</comment>
<dbReference type="InterPro" id="IPR003661">
    <property type="entry name" value="HisK_dim/P_dom"/>
</dbReference>
<dbReference type="Proteomes" id="UP000057609">
    <property type="component" value="Chromosome"/>
</dbReference>
<gene>
    <name evidence="10" type="ORF">GPICK_04405</name>
</gene>
<dbReference type="HOGENOM" id="CLU_000445_30_6_7"/>
<evidence type="ECO:0000259" key="9">
    <source>
        <dbReference type="PROSITE" id="PS50110"/>
    </source>
</evidence>
<keyword evidence="10" id="KW-0418">Kinase</keyword>
<proteinExistence type="predicted"/>
<evidence type="ECO:0000256" key="6">
    <source>
        <dbReference type="ARBA" id="ARBA00023125"/>
    </source>
</evidence>
<name>A0A0B5BF60_9BACT</name>
<dbReference type="PANTHER" id="PTHR48111">
    <property type="entry name" value="REGULATOR OF RPOS"/>
    <property type="match status" value="1"/>
</dbReference>
<keyword evidence="5" id="KW-0805">Transcription regulation</keyword>
<dbReference type="SMART" id="SM00388">
    <property type="entry name" value="HisKA"/>
    <property type="match status" value="1"/>
</dbReference>
<dbReference type="Gene3D" id="3.40.50.2300">
    <property type="match status" value="1"/>
</dbReference>
<keyword evidence="4" id="KW-0902">Two-component regulatory system</keyword>
<dbReference type="RefSeq" id="WP_039740814.1">
    <property type="nucleotide sequence ID" value="NZ_CP009788.1"/>
</dbReference>
<feature type="domain" description="Response regulatory" evidence="9">
    <location>
        <begin position="3"/>
        <end position="118"/>
    </location>
</feature>
<dbReference type="PANTHER" id="PTHR48111:SF1">
    <property type="entry name" value="TWO-COMPONENT RESPONSE REGULATOR ORR33"/>
    <property type="match status" value="1"/>
</dbReference>
<reference evidence="10 11" key="1">
    <citation type="journal article" date="2015" name="Genome Announc.">
        <title>Complete Genome of Geobacter pickeringii G13T, a Metal-Reducing Isolate from Sedimentary Kaolin Deposits.</title>
        <authorList>
            <person name="Badalamenti J.P."/>
            <person name="Bond D.R."/>
        </authorList>
    </citation>
    <scope>NUCLEOTIDE SEQUENCE [LARGE SCALE GENOMIC DNA]</scope>
    <source>
        <strain evidence="10 11">G13</strain>
    </source>
</reference>
<dbReference type="InterPro" id="IPR001789">
    <property type="entry name" value="Sig_transdc_resp-reg_receiver"/>
</dbReference>
<dbReference type="GO" id="GO:0000156">
    <property type="term" value="F:phosphorelay response regulator activity"/>
    <property type="evidence" value="ECO:0007669"/>
    <property type="project" value="TreeGrafter"/>
</dbReference>
<dbReference type="CDD" id="cd00082">
    <property type="entry name" value="HisKA"/>
    <property type="match status" value="1"/>
</dbReference>
<dbReference type="SUPFAM" id="SSF52172">
    <property type="entry name" value="CheY-like"/>
    <property type="match status" value="1"/>
</dbReference>
<keyword evidence="6" id="KW-0238">DNA-binding</keyword>
<organism evidence="10 11">
    <name type="scientific">Geobacter pickeringii</name>
    <dbReference type="NCBI Taxonomy" id="345632"/>
    <lineage>
        <taxon>Bacteria</taxon>
        <taxon>Pseudomonadati</taxon>
        <taxon>Thermodesulfobacteriota</taxon>
        <taxon>Desulfuromonadia</taxon>
        <taxon>Geobacterales</taxon>
        <taxon>Geobacteraceae</taxon>
        <taxon>Geobacter</taxon>
    </lineage>
</organism>
<keyword evidence="3 8" id="KW-0597">Phosphoprotein</keyword>
<sequence>MERILVIEDSTVVQAQLEDILSPEYRLVLCDDGPSGMAAAQEEPPGLILLDVYLPGIDGYEICRRLKEDERTRQVPVIFITSLGAEREKVRGFEAGADDYIVKPFYAGELRARVALHLASRREKRLAVEIERLKLLREMAVALSHELNNPLTSLFGLLHLAGREAPDDRPRLRQHLAEIRGELEKVRFIVEKLATASRVAKTDYLLGEEMLDLREI</sequence>
<dbReference type="SUPFAM" id="SSF47384">
    <property type="entry name" value="Homodimeric domain of signal transducing histidine kinase"/>
    <property type="match status" value="1"/>
</dbReference>